<evidence type="ECO:0000313" key="10">
    <source>
        <dbReference type="EMBL" id="GFP79572.1"/>
    </source>
</evidence>
<feature type="transmembrane region" description="Helical" evidence="8">
    <location>
        <begin position="192"/>
        <end position="217"/>
    </location>
</feature>
<dbReference type="EMBL" id="BMAC01000010">
    <property type="protein sequence ID" value="GFP79572.1"/>
    <property type="molecule type" value="Genomic_DNA"/>
</dbReference>
<comment type="domain">
    <text evidence="8">The DHHC domain is required for palmitoyltransferase activity.</text>
</comment>
<dbReference type="OrthoDB" id="4096362at2759"/>
<keyword evidence="7 8" id="KW-0012">Acyltransferase</keyword>
<evidence type="ECO:0000256" key="1">
    <source>
        <dbReference type="ARBA" id="ARBA00004127"/>
    </source>
</evidence>
<evidence type="ECO:0000259" key="9">
    <source>
        <dbReference type="Pfam" id="PF01529"/>
    </source>
</evidence>
<evidence type="ECO:0000256" key="5">
    <source>
        <dbReference type="ARBA" id="ARBA00022989"/>
    </source>
</evidence>
<gene>
    <name evidence="10" type="ORF">PHJA_000100700</name>
</gene>
<dbReference type="GO" id="GO:0005794">
    <property type="term" value="C:Golgi apparatus"/>
    <property type="evidence" value="ECO:0007669"/>
    <property type="project" value="TreeGrafter"/>
</dbReference>
<dbReference type="Proteomes" id="UP000653305">
    <property type="component" value="Unassembled WGS sequence"/>
</dbReference>
<organism evidence="10 11">
    <name type="scientific">Phtheirospermum japonicum</name>
    <dbReference type="NCBI Taxonomy" id="374723"/>
    <lineage>
        <taxon>Eukaryota</taxon>
        <taxon>Viridiplantae</taxon>
        <taxon>Streptophyta</taxon>
        <taxon>Embryophyta</taxon>
        <taxon>Tracheophyta</taxon>
        <taxon>Spermatophyta</taxon>
        <taxon>Magnoliopsida</taxon>
        <taxon>eudicotyledons</taxon>
        <taxon>Gunneridae</taxon>
        <taxon>Pentapetalae</taxon>
        <taxon>asterids</taxon>
        <taxon>lamiids</taxon>
        <taxon>Lamiales</taxon>
        <taxon>Orobanchaceae</taxon>
        <taxon>Orobanchaceae incertae sedis</taxon>
        <taxon>Phtheirospermum</taxon>
    </lineage>
</organism>
<keyword evidence="5 8" id="KW-1133">Transmembrane helix</keyword>
<dbReference type="GO" id="GO:0005783">
    <property type="term" value="C:endoplasmic reticulum"/>
    <property type="evidence" value="ECO:0007669"/>
    <property type="project" value="TreeGrafter"/>
</dbReference>
<evidence type="ECO:0000256" key="2">
    <source>
        <dbReference type="ARBA" id="ARBA00008574"/>
    </source>
</evidence>
<comment type="caution">
    <text evidence="10">The sequence shown here is derived from an EMBL/GenBank/DDBJ whole genome shotgun (WGS) entry which is preliminary data.</text>
</comment>
<comment type="catalytic activity">
    <reaction evidence="8">
        <text>L-cysteinyl-[protein] + hexadecanoyl-CoA = S-hexadecanoyl-L-cysteinyl-[protein] + CoA</text>
        <dbReference type="Rhea" id="RHEA:36683"/>
        <dbReference type="Rhea" id="RHEA-COMP:10131"/>
        <dbReference type="Rhea" id="RHEA-COMP:11032"/>
        <dbReference type="ChEBI" id="CHEBI:29950"/>
        <dbReference type="ChEBI" id="CHEBI:57287"/>
        <dbReference type="ChEBI" id="CHEBI:57379"/>
        <dbReference type="ChEBI" id="CHEBI:74151"/>
        <dbReference type="EC" id="2.3.1.225"/>
    </reaction>
</comment>
<evidence type="ECO:0000256" key="6">
    <source>
        <dbReference type="ARBA" id="ARBA00023136"/>
    </source>
</evidence>
<sequence>MYHVWPGNNVFFFGGRLVCGPDPRGLLLTTMAISLSSWIFATYVANDIPANSSVVIICSAVLVNLGTVSMTDPGIIPRNDRSSLIDRSMRKTVDINGIEVRLKYCSICNIYRPPRTRHCVVCDNCVERFDHHCPWIGQCIGQRNYRLYIILLLTCLVFFAHIFAFSFQKIHHNMFPDDVGLMELLRNCPETLALTSFSFAAAWFLGCLTCYHLYLVVLNQTAYENFHQLYARSRNPNDEGIFSNIMKFLCVSRPPSRINFRAEVIEHENLFPPSI</sequence>
<reference evidence="10" key="1">
    <citation type="submission" date="2020-07" db="EMBL/GenBank/DDBJ databases">
        <title>Ethylene signaling mediates host invasion by parasitic plants.</title>
        <authorList>
            <person name="Yoshida S."/>
        </authorList>
    </citation>
    <scope>NUCLEOTIDE SEQUENCE</scope>
    <source>
        <strain evidence="10">Okayama</strain>
    </source>
</reference>
<feature type="transmembrane region" description="Helical" evidence="8">
    <location>
        <begin position="147"/>
        <end position="167"/>
    </location>
</feature>
<evidence type="ECO:0000256" key="7">
    <source>
        <dbReference type="ARBA" id="ARBA00023315"/>
    </source>
</evidence>
<dbReference type="PANTHER" id="PTHR22883:SF57">
    <property type="entry name" value="S-ACYLTRANSFERASE"/>
    <property type="match status" value="1"/>
</dbReference>
<evidence type="ECO:0000256" key="8">
    <source>
        <dbReference type="RuleBase" id="RU079119"/>
    </source>
</evidence>
<evidence type="ECO:0000313" key="11">
    <source>
        <dbReference type="Proteomes" id="UP000653305"/>
    </source>
</evidence>
<keyword evidence="6 8" id="KW-0472">Membrane</keyword>
<dbReference type="Pfam" id="PF01529">
    <property type="entry name" value="DHHC"/>
    <property type="match status" value="1"/>
</dbReference>
<dbReference type="AlphaFoldDB" id="A0A830B260"/>
<feature type="domain" description="Palmitoyltransferase DHHC" evidence="9">
    <location>
        <begin position="101"/>
        <end position="227"/>
    </location>
</feature>
<evidence type="ECO:0000256" key="4">
    <source>
        <dbReference type="ARBA" id="ARBA00022692"/>
    </source>
</evidence>
<dbReference type="PANTHER" id="PTHR22883">
    <property type="entry name" value="ZINC FINGER DHHC DOMAIN CONTAINING PROTEIN"/>
    <property type="match status" value="1"/>
</dbReference>
<name>A0A830B260_9LAMI</name>
<dbReference type="GO" id="GO:0019706">
    <property type="term" value="F:protein-cysteine S-palmitoyltransferase activity"/>
    <property type="evidence" value="ECO:0007669"/>
    <property type="project" value="UniProtKB-EC"/>
</dbReference>
<keyword evidence="11" id="KW-1185">Reference proteome</keyword>
<comment type="similarity">
    <text evidence="2 8">Belongs to the DHHC palmitoyltransferase family.</text>
</comment>
<comment type="subcellular location">
    <subcellularLocation>
        <location evidence="1">Endomembrane system</location>
        <topology evidence="1">Multi-pass membrane protein</topology>
    </subcellularLocation>
</comment>
<accession>A0A830B260</accession>
<dbReference type="InterPro" id="IPR039859">
    <property type="entry name" value="PFA4/ZDH16/20/ERF2-like"/>
</dbReference>
<keyword evidence="4 8" id="KW-0812">Transmembrane</keyword>
<dbReference type="PROSITE" id="PS50216">
    <property type="entry name" value="DHHC"/>
    <property type="match status" value="1"/>
</dbReference>
<protein>
    <recommendedName>
        <fullName evidence="8">S-acyltransferase</fullName>
        <ecNumber evidence="8">2.3.1.225</ecNumber>
    </recommendedName>
    <alternativeName>
        <fullName evidence="8">Palmitoyltransferase</fullName>
    </alternativeName>
</protein>
<dbReference type="EC" id="2.3.1.225" evidence="8"/>
<dbReference type="InterPro" id="IPR001594">
    <property type="entry name" value="Palmitoyltrfase_DHHC"/>
</dbReference>
<keyword evidence="3 8" id="KW-0808">Transferase</keyword>
<dbReference type="GO" id="GO:0006612">
    <property type="term" value="P:protein targeting to membrane"/>
    <property type="evidence" value="ECO:0007669"/>
    <property type="project" value="TreeGrafter"/>
</dbReference>
<proteinExistence type="inferred from homology"/>
<evidence type="ECO:0000256" key="3">
    <source>
        <dbReference type="ARBA" id="ARBA00022679"/>
    </source>
</evidence>